<proteinExistence type="predicted"/>
<reference evidence="1 2" key="1">
    <citation type="journal article" date="2020" name="mSystems">
        <title>Defining Genomic and Predicted Metabolic Features of the Acetobacterium Genus.</title>
        <authorList>
            <person name="Ross D.E."/>
            <person name="Marshall C.W."/>
            <person name="Gulliver D."/>
            <person name="May H.D."/>
            <person name="Norman R.S."/>
        </authorList>
    </citation>
    <scope>NUCLEOTIDE SEQUENCE [LARGE SCALE GENOMIC DNA]</scope>
    <source>
        <strain evidence="1 2">DSM 8238</strain>
    </source>
</reference>
<dbReference type="Proteomes" id="UP000603234">
    <property type="component" value="Unassembled WGS sequence"/>
</dbReference>
<dbReference type="EMBL" id="WJBC01000011">
    <property type="protein sequence ID" value="MBC3804596.1"/>
    <property type="molecule type" value="Genomic_DNA"/>
</dbReference>
<gene>
    <name evidence="1" type="ORF">GH808_09150</name>
</gene>
<dbReference type="RefSeq" id="WP_186842477.1">
    <property type="nucleotide sequence ID" value="NZ_WJBC01000011.1"/>
</dbReference>
<keyword evidence="2" id="KW-1185">Reference proteome</keyword>
<evidence type="ECO:0000313" key="2">
    <source>
        <dbReference type="Proteomes" id="UP000603234"/>
    </source>
</evidence>
<name>A0ABR6WVT3_9FIRM</name>
<comment type="caution">
    <text evidence="1">The sequence shown here is derived from an EMBL/GenBank/DDBJ whole genome shotgun (WGS) entry which is preliminary data.</text>
</comment>
<organism evidence="1 2">
    <name type="scientific">Acetobacterium fimetarium</name>
    <dbReference type="NCBI Taxonomy" id="52691"/>
    <lineage>
        <taxon>Bacteria</taxon>
        <taxon>Bacillati</taxon>
        <taxon>Bacillota</taxon>
        <taxon>Clostridia</taxon>
        <taxon>Eubacteriales</taxon>
        <taxon>Eubacteriaceae</taxon>
        <taxon>Acetobacterium</taxon>
    </lineage>
</organism>
<sequence length="459" mass="54685">MSDENQATMKALEKKVKRSDIINDMIKENRSLIKEEYDLKKEKSSKKIAENFDDMLAGKKEMYREAIEKIFRNLKIDHLKYKQNEKYYYPELFEELLKTFLSEKGSRGISKKKTGDKEEIEKQYGEINFSDFRKKFNLKKISQIEYREKILFFESVYERLLLHYKGTEYESKIQADFDELKIQYDKYKVFYIEIVSLQNKIENCLKRLIEKTVPEIMAINGLNIATMRRQIRSFAEDPTFEGVKNLAKIYDIDESLTVVRKELIDQKNQLSTIDIVSRMELFRADRLILLETLQEFLKDAIFDWNLHYRRTFLEERRTVIFKDYQERHPDFQICFGEPTEEMNTKNELNKTDENGENTLDPFEIDALKFMSPQKLELLAKYDYQQAKLGYVDFVSEDNGLFALCGNNPKKMLNLLHEGVETMGENHDVNKRFKKVKERFIGSLTLEDYEKLLKWAGVLE</sequence>
<evidence type="ECO:0000313" key="1">
    <source>
        <dbReference type="EMBL" id="MBC3804596.1"/>
    </source>
</evidence>
<accession>A0ABR6WVT3</accession>
<protein>
    <submittedName>
        <fullName evidence="1">Uncharacterized protein</fullName>
    </submittedName>
</protein>